<dbReference type="InterPro" id="IPR036663">
    <property type="entry name" value="Fumarylacetoacetase_C_sf"/>
</dbReference>
<evidence type="ECO:0000256" key="1">
    <source>
        <dbReference type="ARBA" id="ARBA00010211"/>
    </source>
</evidence>
<accession>A0AAP2Z607</accession>
<dbReference type="GO" id="GO:0044281">
    <property type="term" value="P:small molecule metabolic process"/>
    <property type="evidence" value="ECO:0007669"/>
    <property type="project" value="UniProtKB-ARBA"/>
</dbReference>
<evidence type="ECO:0000256" key="2">
    <source>
        <dbReference type="ARBA" id="ARBA00022723"/>
    </source>
</evidence>
<name>A0AAP2Z607_9EURY</name>
<comment type="similarity">
    <text evidence="1">Belongs to the FAH family.</text>
</comment>
<dbReference type="PANTHER" id="PTHR42796:SF4">
    <property type="entry name" value="FUMARYLACETOACETATE HYDROLASE DOMAIN-CONTAINING PROTEIN 2A"/>
    <property type="match status" value="1"/>
</dbReference>
<dbReference type="InterPro" id="IPR051121">
    <property type="entry name" value="FAH"/>
</dbReference>
<feature type="domain" description="Fumarylacetoacetase-like C-terminal" evidence="3">
    <location>
        <begin position="45"/>
        <end position="241"/>
    </location>
</feature>
<evidence type="ECO:0000313" key="5">
    <source>
        <dbReference type="Proteomes" id="UP001321047"/>
    </source>
</evidence>
<proteinExistence type="inferred from homology"/>
<gene>
    <name evidence="4" type="ORF">OB919_04515</name>
</gene>
<organism evidence="4 5">
    <name type="scientific">Natronosalvus hydrolyticus</name>
    <dbReference type="NCBI Taxonomy" id="2979988"/>
    <lineage>
        <taxon>Archaea</taxon>
        <taxon>Methanobacteriati</taxon>
        <taxon>Methanobacteriota</taxon>
        <taxon>Stenosarchaea group</taxon>
        <taxon>Halobacteria</taxon>
        <taxon>Halobacteriales</taxon>
        <taxon>Natrialbaceae</taxon>
        <taxon>Natronosalvus</taxon>
    </lineage>
</organism>
<dbReference type="GO" id="GO:0016787">
    <property type="term" value="F:hydrolase activity"/>
    <property type="evidence" value="ECO:0007669"/>
    <property type="project" value="UniProtKB-KW"/>
</dbReference>
<sequence length="245" mass="26780">MHIVRFRDPSGYVRTGELTDSGIEAGNTVYDQGSITLLPPSEPTKIICQAGGYMDHREESGMDDIPERPELFLKTPNCVVGHGDAIELPPGRDVVHFEAEFGIIIGEQCRDVSESDAMDFVAGFTCLNDVSNRDDQEEERNWVRGKAFDASLPMGPVLATPDEVPSDATLELRLNGETKQETTREHMIFSVPELVSEVSELITLEPGDVIASGTPFGPDSLAEGDIVEVEFEGVGILENQVTTRE</sequence>
<comment type="caution">
    <text evidence="4">The sequence shown here is derived from an EMBL/GenBank/DDBJ whole genome shotgun (WGS) entry which is preliminary data.</text>
</comment>
<protein>
    <submittedName>
        <fullName evidence="4">Fumarylacetoacetate hydrolase family protein</fullName>
    </submittedName>
</protein>
<keyword evidence="4" id="KW-0378">Hydrolase</keyword>
<evidence type="ECO:0000313" key="4">
    <source>
        <dbReference type="EMBL" id="MCU4751251.1"/>
    </source>
</evidence>
<dbReference type="GO" id="GO:0046872">
    <property type="term" value="F:metal ion binding"/>
    <property type="evidence" value="ECO:0007669"/>
    <property type="project" value="UniProtKB-KW"/>
</dbReference>
<keyword evidence="5" id="KW-1185">Reference proteome</keyword>
<evidence type="ECO:0000259" key="3">
    <source>
        <dbReference type="Pfam" id="PF01557"/>
    </source>
</evidence>
<dbReference type="EMBL" id="JAOPJZ010000002">
    <property type="protein sequence ID" value="MCU4751251.1"/>
    <property type="molecule type" value="Genomic_DNA"/>
</dbReference>
<dbReference type="Pfam" id="PF01557">
    <property type="entry name" value="FAA_hydrolase"/>
    <property type="match status" value="1"/>
</dbReference>
<dbReference type="SUPFAM" id="SSF56529">
    <property type="entry name" value="FAH"/>
    <property type="match status" value="1"/>
</dbReference>
<reference evidence="4 5" key="1">
    <citation type="submission" date="2022-09" db="EMBL/GenBank/DDBJ databases">
        <title>Enrichment on poylsaccharides allowed isolation of novel metabolic and taxonomic groups of Haloarchaea.</title>
        <authorList>
            <person name="Sorokin D.Y."/>
            <person name="Elcheninov A.G."/>
            <person name="Khizhniak T.V."/>
            <person name="Kolganova T.V."/>
            <person name="Kublanov I.V."/>
        </authorList>
    </citation>
    <scope>NUCLEOTIDE SEQUENCE [LARGE SCALE GENOMIC DNA]</scope>
    <source>
        <strain evidence="4 5">AArc-curdl1</strain>
    </source>
</reference>
<dbReference type="Proteomes" id="UP001321047">
    <property type="component" value="Unassembled WGS sequence"/>
</dbReference>
<dbReference type="AlphaFoldDB" id="A0AAP2Z607"/>
<dbReference type="RefSeq" id="WP_342806828.1">
    <property type="nucleotide sequence ID" value="NZ_JAOPJZ010000002.1"/>
</dbReference>
<keyword evidence="2" id="KW-0479">Metal-binding</keyword>
<dbReference type="InterPro" id="IPR011234">
    <property type="entry name" value="Fumarylacetoacetase-like_C"/>
</dbReference>
<dbReference type="PANTHER" id="PTHR42796">
    <property type="entry name" value="FUMARYLACETOACETATE HYDROLASE DOMAIN-CONTAINING PROTEIN 2A-RELATED"/>
    <property type="match status" value="1"/>
</dbReference>
<dbReference type="Gene3D" id="3.90.850.10">
    <property type="entry name" value="Fumarylacetoacetase-like, C-terminal domain"/>
    <property type="match status" value="1"/>
</dbReference>